<keyword evidence="3" id="KW-1185">Reference proteome</keyword>
<proteinExistence type="predicted"/>
<sequence>MTDVKASNKKEVSDGRNDGPEINPEEGHIQSNNSGGPEPPRIGESAPIDSEQMLPGATTTIAEVVEICGALTLYSDDIGAIVASKSVKGDGSAEATQFGIKEITLL</sequence>
<protein>
    <submittedName>
        <fullName evidence="2">Uncharacterized protein</fullName>
    </submittedName>
</protein>
<dbReference type="Proteomes" id="UP000501690">
    <property type="component" value="Linkage Group LG3"/>
</dbReference>
<evidence type="ECO:0000256" key="1">
    <source>
        <dbReference type="SAM" id="MobiDB-lite"/>
    </source>
</evidence>
<feature type="region of interest" description="Disordered" evidence="1">
    <location>
        <begin position="1"/>
        <end position="53"/>
    </location>
</feature>
<evidence type="ECO:0000313" key="2">
    <source>
        <dbReference type="EMBL" id="QCD87189.1"/>
    </source>
</evidence>
<dbReference type="AlphaFoldDB" id="A0A4D6LEY9"/>
<reference evidence="2 3" key="1">
    <citation type="submission" date="2019-04" db="EMBL/GenBank/DDBJ databases">
        <title>An improved genome assembly and genetic linkage map for asparagus bean, Vigna unguiculata ssp. sesquipedialis.</title>
        <authorList>
            <person name="Xia Q."/>
            <person name="Zhang R."/>
            <person name="Dong Y."/>
        </authorList>
    </citation>
    <scope>NUCLEOTIDE SEQUENCE [LARGE SCALE GENOMIC DNA]</scope>
    <source>
        <tissue evidence="2">Leaf</tissue>
    </source>
</reference>
<dbReference type="EMBL" id="CP039347">
    <property type="protein sequence ID" value="QCD87189.1"/>
    <property type="molecule type" value="Genomic_DNA"/>
</dbReference>
<name>A0A4D6LEY9_VIGUN</name>
<organism evidence="2 3">
    <name type="scientific">Vigna unguiculata</name>
    <name type="common">Cowpea</name>
    <dbReference type="NCBI Taxonomy" id="3917"/>
    <lineage>
        <taxon>Eukaryota</taxon>
        <taxon>Viridiplantae</taxon>
        <taxon>Streptophyta</taxon>
        <taxon>Embryophyta</taxon>
        <taxon>Tracheophyta</taxon>
        <taxon>Spermatophyta</taxon>
        <taxon>Magnoliopsida</taxon>
        <taxon>eudicotyledons</taxon>
        <taxon>Gunneridae</taxon>
        <taxon>Pentapetalae</taxon>
        <taxon>rosids</taxon>
        <taxon>fabids</taxon>
        <taxon>Fabales</taxon>
        <taxon>Fabaceae</taxon>
        <taxon>Papilionoideae</taxon>
        <taxon>50 kb inversion clade</taxon>
        <taxon>NPAAA clade</taxon>
        <taxon>indigoferoid/millettioid clade</taxon>
        <taxon>Phaseoleae</taxon>
        <taxon>Vigna</taxon>
    </lineage>
</organism>
<evidence type="ECO:0000313" key="3">
    <source>
        <dbReference type="Proteomes" id="UP000501690"/>
    </source>
</evidence>
<accession>A0A4D6LEY9</accession>
<feature type="compositionally biased region" description="Basic and acidic residues" evidence="1">
    <location>
        <begin position="1"/>
        <end position="19"/>
    </location>
</feature>
<gene>
    <name evidence="2" type="ORF">DEO72_LG3g1723</name>
</gene>